<gene>
    <name evidence="1" type="ORF">FPLFYP42_01836</name>
</gene>
<dbReference type="Pfam" id="PF18954">
    <property type="entry name" value="DUF5697"/>
    <property type="match status" value="1"/>
</dbReference>
<name>A0A6N3DRL5_FLAPL</name>
<dbReference type="RefSeq" id="WP_156621566.1">
    <property type="nucleotide sequence ID" value="NZ_CACRUB010000031.1"/>
</dbReference>
<dbReference type="AlphaFoldDB" id="A0A6N3DRL5"/>
<dbReference type="InterPro" id="IPR043752">
    <property type="entry name" value="DUF5697"/>
</dbReference>
<sequence>MSFATVVGDRQLAYITKILAIFGVVEERQMRELFSYLPAAKYGRIMTRLSSEGLVYRTSDAKYLSTSRYSLEKYNQMESVMCFWAFIRIKNRILDFCAAERPTLLTISTKTKEYDLIPVSSMNIALINEKADELPEQSVRFLVTRDLTLLNDIERRIQNDIALLVDENGVIGAYEL</sequence>
<reference evidence="1" key="1">
    <citation type="submission" date="2019-11" db="EMBL/GenBank/DDBJ databases">
        <authorList>
            <person name="Feng L."/>
        </authorList>
    </citation>
    <scope>NUCLEOTIDE SEQUENCE</scope>
    <source>
        <strain evidence="1">FplautiiLFYP42</strain>
    </source>
</reference>
<dbReference type="EMBL" id="CACRUB010000031">
    <property type="protein sequence ID" value="VYU29301.1"/>
    <property type="molecule type" value="Genomic_DNA"/>
</dbReference>
<proteinExistence type="predicted"/>
<evidence type="ECO:0000313" key="1">
    <source>
        <dbReference type="EMBL" id="VYU29301.1"/>
    </source>
</evidence>
<accession>A0A6N3DRL5</accession>
<protein>
    <submittedName>
        <fullName evidence="1">Uncharacterized protein</fullName>
    </submittedName>
</protein>
<organism evidence="1">
    <name type="scientific">Flavonifractor plautii</name>
    <name type="common">Fusobacterium plautii</name>
    <dbReference type="NCBI Taxonomy" id="292800"/>
    <lineage>
        <taxon>Bacteria</taxon>
        <taxon>Bacillati</taxon>
        <taxon>Bacillota</taxon>
        <taxon>Clostridia</taxon>
        <taxon>Eubacteriales</taxon>
        <taxon>Oscillospiraceae</taxon>
        <taxon>Flavonifractor</taxon>
    </lineage>
</organism>